<feature type="signal peptide" evidence="2">
    <location>
        <begin position="1"/>
        <end position="20"/>
    </location>
</feature>
<protein>
    <submittedName>
        <fullName evidence="3">Uncharacterized protein</fullName>
    </submittedName>
</protein>
<dbReference type="EMBL" id="CAOQHR010000010">
    <property type="protein sequence ID" value="CAI6340276.1"/>
    <property type="molecule type" value="Genomic_DNA"/>
</dbReference>
<evidence type="ECO:0000313" key="3">
    <source>
        <dbReference type="EMBL" id="CAI6340276.1"/>
    </source>
</evidence>
<feature type="compositionally biased region" description="Basic and acidic residues" evidence="1">
    <location>
        <begin position="96"/>
        <end position="113"/>
    </location>
</feature>
<evidence type="ECO:0000256" key="1">
    <source>
        <dbReference type="SAM" id="MobiDB-lite"/>
    </source>
</evidence>
<dbReference type="Proteomes" id="UP001152607">
    <property type="component" value="Unassembled WGS sequence"/>
</dbReference>
<comment type="caution">
    <text evidence="3">The sequence shown here is derived from an EMBL/GenBank/DDBJ whole genome shotgun (WGS) entry which is preliminary data.</text>
</comment>
<gene>
    <name evidence="3" type="ORF">PDIGIT_LOCUS13451</name>
</gene>
<accession>A0A9W4UQ57</accession>
<dbReference type="OrthoDB" id="5150738at2759"/>
<name>A0A9W4UQ57_9PLEO</name>
<feature type="compositionally biased region" description="Basic and acidic residues" evidence="1">
    <location>
        <begin position="162"/>
        <end position="210"/>
    </location>
</feature>
<proteinExistence type="predicted"/>
<organism evidence="3 4">
    <name type="scientific">Periconia digitata</name>
    <dbReference type="NCBI Taxonomy" id="1303443"/>
    <lineage>
        <taxon>Eukaryota</taxon>
        <taxon>Fungi</taxon>
        <taxon>Dikarya</taxon>
        <taxon>Ascomycota</taxon>
        <taxon>Pezizomycotina</taxon>
        <taxon>Dothideomycetes</taxon>
        <taxon>Pleosporomycetidae</taxon>
        <taxon>Pleosporales</taxon>
        <taxon>Massarineae</taxon>
        <taxon>Periconiaceae</taxon>
        <taxon>Periconia</taxon>
    </lineage>
</organism>
<keyword evidence="2" id="KW-0732">Signal</keyword>
<dbReference type="AlphaFoldDB" id="A0A9W4UQ57"/>
<sequence length="530" mass="59116">MKSLFLNALLSVSILSFSNALSIPNDSVQHTNNLQARADLLQGRCYNGQVMDPDLEQTSDDLYPVCITKKILPCPAGKFPTHATVKVKSVCLPDPDAKAAASEKRTPAKDGKKKDGKKKGGKKKDETKKASEKTGKKAGEKFRKPSDPKLFYYRTAKGSKMQLDERTTPAARKEMKKKAFDTSKDLQEEQQDKENKKQEKVRKADAQREKQRIRRSTCLAVGSMSWLAKEDTNKLSDEEIEGLIEPDEDDLLVPETDIEEWMVRFDWKMVQRIKGDDTSTAGFFGWIGAAIKAGTAVSKSGRVTGSVGKALSKSGGKSSGERYTMLRNKKTKDKAASKKSIQAAKSSSTVKKILKDKTFQDCLKLAAKTVGKETLEDAKNAKRAGPPMKIERFDTEEYSISIDMKAKRTYDYPSPEDLSSNAIVMIGDKKSDARGKDEPDMTLQTFPDNYVRPDRIPYEHCYNFKGMNDNLKLLQTYGGTCSYYGSKDCKKFLFSMTNREDGNLKGKDDKAVSSAWCTFDLNDKRAPSGK</sequence>
<keyword evidence="4" id="KW-1185">Reference proteome</keyword>
<feature type="region of interest" description="Disordered" evidence="1">
    <location>
        <begin position="96"/>
        <end position="213"/>
    </location>
</feature>
<reference evidence="3" key="1">
    <citation type="submission" date="2023-01" db="EMBL/GenBank/DDBJ databases">
        <authorList>
            <person name="Van Ghelder C."/>
            <person name="Rancurel C."/>
        </authorList>
    </citation>
    <scope>NUCLEOTIDE SEQUENCE</scope>
    <source>
        <strain evidence="3">CNCM I-4278</strain>
    </source>
</reference>
<feature type="chain" id="PRO_5040763643" evidence="2">
    <location>
        <begin position="21"/>
        <end position="530"/>
    </location>
</feature>
<feature type="compositionally biased region" description="Basic and acidic residues" evidence="1">
    <location>
        <begin position="123"/>
        <end position="147"/>
    </location>
</feature>
<evidence type="ECO:0000256" key="2">
    <source>
        <dbReference type="SAM" id="SignalP"/>
    </source>
</evidence>
<evidence type="ECO:0000313" key="4">
    <source>
        <dbReference type="Proteomes" id="UP001152607"/>
    </source>
</evidence>